<evidence type="ECO:0000256" key="2">
    <source>
        <dbReference type="ARBA" id="ARBA00022475"/>
    </source>
</evidence>
<feature type="transmembrane region" description="Helical" evidence="6">
    <location>
        <begin position="69"/>
        <end position="88"/>
    </location>
</feature>
<comment type="caution">
    <text evidence="7">The sequence shown here is derived from an EMBL/GenBank/DDBJ whole genome shotgun (WGS) entry which is preliminary data.</text>
</comment>
<protein>
    <submittedName>
        <fullName evidence="7">Amino acid transporter</fullName>
    </submittedName>
</protein>
<dbReference type="InterPro" id="IPR001123">
    <property type="entry name" value="LeuE-type"/>
</dbReference>
<dbReference type="GO" id="GO:0015171">
    <property type="term" value="F:amino acid transmembrane transporter activity"/>
    <property type="evidence" value="ECO:0007669"/>
    <property type="project" value="TreeGrafter"/>
</dbReference>
<keyword evidence="4 6" id="KW-1133">Transmembrane helix</keyword>
<dbReference type="OrthoDB" id="5638726at2"/>
<evidence type="ECO:0000256" key="5">
    <source>
        <dbReference type="ARBA" id="ARBA00023136"/>
    </source>
</evidence>
<evidence type="ECO:0000256" key="4">
    <source>
        <dbReference type="ARBA" id="ARBA00022989"/>
    </source>
</evidence>
<evidence type="ECO:0000313" key="8">
    <source>
        <dbReference type="Proteomes" id="UP000230463"/>
    </source>
</evidence>
<dbReference type="AlphaFoldDB" id="A0A855FWM6"/>
<gene>
    <name evidence="7" type="ORF">BHC57_06100</name>
</gene>
<feature type="transmembrane region" description="Helical" evidence="6">
    <location>
        <begin position="35"/>
        <end position="57"/>
    </location>
</feature>
<organism evidence="7 8">
    <name type="scientific">Snodgrassella alvi</name>
    <dbReference type="NCBI Taxonomy" id="1196083"/>
    <lineage>
        <taxon>Bacteria</taxon>
        <taxon>Pseudomonadati</taxon>
        <taxon>Pseudomonadota</taxon>
        <taxon>Betaproteobacteria</taxon>
        <taxon>Neisseriales</taxon>
        <taxon>Neisseriaceae</taxon>
        <taxon>Snodgrassella</taxon>
    </lineage>
</organism>
<dbReference type="PANTHER" id="PTHR30086">
    <property type="entry name" value="ARGININE EXPORTER PROTEIN ARGO"/>
    <property type="match status" value="1"/>
</dbReference>
<feature type="transmembrane region" description="Helical" evidence="6">
    <location>
        <begin position="176"/>
        <end position="199"/>
    </location>
</feature>
<dbReference type="Proteomes" id="UP000230463">
    <property type="component" value="Unassembled WGS sequence"/>
</dbReference>
<comment type="subcellular location">
    <subcellularLocation>
        <location evidence="1">Cell membrane</location>
        <topology evidence="1">Multi-pass membrane protein</topology>
    </subcellularLocation>
</comment>
<evidence type="ECO:0000256" key="3">
    <source>
        <dbReference type="ARBA" id="ARBA00022692"/>
    </source>
</evidence>
<name>A0A855FWM6_9NEIS</name>
<evidence type="ECO:0000256" key="6">
    <source>
        <dbReference type="SAM" id="Phobius"/>
    </source>
</evidence>
<sequence length="201" mass="22475">MSALLSGLGLGFSLIMAIGAQNAFILKQGLKQQYVFWVCLICSLSDTILIYLGVTGFSKILNSYPDIIVYSKYFGSAFLFIYGAQNFYSALTQNSVLRPSLIDKSSLMNVVGVCLALTWLNPHVYLDTVILIGSISISFKENLHSFTLGVMFASWLFFFALGYGARFLSPLFNKKISWQILDFIMGIIMWSISYGLIFLKL</sequence>
<accession>A0A855FWM6</accession>
<evidence type="ECO:0000256" key="1">
    <source>
        <dbReference type="ARBA" id="ARBA00004651"/>
    </source>
</evidence>
<dbReference type="EMBL" id="MEIU01000057">
    <property type="protein sequence ID" value="PIT59853.1"/>
    <property type="molecule type" value="Genomic_DNA"/>
</dbReference>
<reference evidence="7 8" key="1">
    <citation type="journal article" date="2017" name="MBio">
        <title>Type VI secretion-mediated competition in the bee gut microbiome.</title>
        <authorList>
            <person name="Steele M.I."/>
            <person name="Kwong W.K."/>
            <person name="Powell J.E."/>
            <person name="Whiteley M."/>
            <person name="Moran N.A."/>
        </authorList>
    </citation>
    <scope>NUCLEOTIDE SEQUENCE [LARGE SCALE GENOMIC DNA]</scope>
    <source>
        <strain evidence="7 8">HK3</strain>
    </source>
</reference>
<keyword evidence="3 6" id="KW-0812">Transmembrane</keyword>
<feature type="transmembrane region" description="Helical" evidence="6">
    <location>
        <begin position="108"/>
        <end position="133"/>
    </location>
</feature>
<feature type="transmembrane region" description="Helical" evidence="6">
    <location>
        <begin position="145"/>
        <end position="164"/>
    </location>
</feature>
<dbReference type="GO" id="GO:0005886">
    <property type="term" value="C:plasma membrane"/>
    <property type="evidence" value="ECO:0007669"/>
    <property type="project" value="UniProtKB-SubCell"/>
</dbReference>
<evidence type="ECO:0000313" key="7">
    <source>
        <dbReference type="EMBL" id="PIT59853.1"/>
    </source>
</evidence>
<proteinExistence type="predicted"/>
<dbReference type="Pfam" id="PF01810">
    <property type="entry name" value="LysE"/>
    <property type="match status" value="1"/>
</dbReference>
<keyword evidence="2" id="KW-1003">Cell membrane</keyword>
<keyword evidence="5 6" id="KW-0472">Membrane</keyword>
<dbReference type="PANTHER" id="PTHR30086:SF20">
    <property type="entry name" value="ARGININE EXPORTER PROTEIN ARGO-RELATED"/>
    <property type="match status" value="1"/>
</dbReference>
<dbReference type="RefSeq" id="WP_100098796.1">
    <property type="nucleotide sequence ID" value="NZ_MDUZ01000001.1"/>
</dbReference>